<evidence type="ECO:0000313" key="3">
    <source>
        <dbReference type="Proteomes" id="UP000464912"/>
    </source>
</evidence>
<evidence type="ECO:0000256" key="1">
    <source>
        <dbReference type="SAM" id="Phobius"/>
    </source>
</evidence>
<gene>
    <name evidence="2" type="ORF">GP480_00785</name>
</gene>
<proteinExistence type="predicted"/>
<dbReference type="EMBL" id="CP047224">
    <property type="protein sequence ID" value="QHD65001.1"/>
    <property type="molecule type" value="Genomic_DNA"/>
</dbReference>
<feature type="transmembrane region" description="Helical" evidence="1">
    <location>
        <begin position="318"/>
        <end position="337"/>
    </location>
</feature>
<reference evidence="2 3" key="2">
    <citation type="journal article" date="2020" name="MBio">
        <title>Isolation and Molecular Analysis of a Novel Neorickettsia Species That Causes Potomac Horse Fever.</title>
        <authorList>
            <person name="Teymournejad O."/>
            <person name="Lin M."/>
            <person name="Bekebrede H."/>
            <person name="Kamr A."/>
            <person name="Toribio R.E."/>
            <person name="Arroyo L.G."/>
            <person name="Baird J.D."/>
            <person name="Rikihisa Y."/>
        </authorList>
    </citation>
    <scope>NUCLEOTIDE SEQUENCE [LARGE SCALE GENOMIC DNA]</scope>
    <source>
        <strain evidence="2 3">Fin17</strain>
    </source>
</reference>
<dbReference type="AlphaFoldDB" id="A0A6P1GAP5"/>
<dbReference type="RefSeq" id="WP_160094984.1">
    <property type="nucleotide sequence ID" value="NZ_CP047224.1"/>
</dbReference>
<name>A0A6P1GAP5_9RICK</name>
<keyword evidence="1" id="KW-1133">Transmembrane helix</keyword>
<dbReference type="KEGG" id="nef:GP480_00785"/>
<feature type="transmembrane region" description="Helical" evidence="1">
    <location>
        <begin position="278"/>
        <end position="298"/>
    </location>
</feature>
<keyword evidence="1" id="KW-0472">Membrane</keyword>
<reference evidence="2 3" key="1">
    <citation type="journal article" date="2020" name="MBio">
        <title>Erratum for Teymournejad et al., 'Isolation and Molecular Analysis of a Novel Neorickettsia Species That Causes Potomac Horse Fever'.</title>
        <authorList>
            <person name="Teymournejad O."/>
            <person name="Lin M."/>
            <person name="Bekebrede H."/>
            <person name="Kamr A."/>
            <person name="Toribio R.E."/>
            <person name="Arroyo L.G."/>
            <person name="Baird J.D."/>
            <person name="Rikihisa Y."/>
        </authorList>
    </citation>
    <scope>NUCLEOTIDE SEQUENCE [LARGE SCALE GENOMIC DNA]</scope>
    <source>
        <strain evidence="2 3">Fin17</strain>
    </source>
</reference>
<keyword evidence="1" id="KW-0812">Transmembrane</keyword>
<dbReference type="Proteomes" id="UP000464912">
    <property type="component" value="Chromosome"/>
</dbReference>
<accession>A0A6P1GAP5</accession>
<protein>
    <submittedName>
        <fullName evidence="2">Uncharacterized protein</fullName>
    </submittedName>
</protein>
<organism evidence="2 3">
    <name type="scientific">Neorickettsia findlayensis</name>
    <dbReference type="NCBI Taxonomy" id="2686014"/>
    <lineage>
        <taxon>Bacteria</taxon>
        <taxon>Pseudomonadati</taxon>
        <taxon>Pseudomonadota</taxon>
        <taxon>Alphaproteobacteria</taxon>
        <taxon>Rickettsiales</taxon>
        <taxon>Anaplasmataceae</taxon>
        <taxon>Neorickettsia</taxon>
    </lineage>
</organism>
<feature type="transmembrane region" description="Helical" evidence="1">
    <location>
        <begin position="196"/>
        <end position="217"/>
    </location>
</feature>
<feature type="transmembrane region" description="Helical" evidence="1">
    <location>
        <begin position="237"/>
        <end position="257"/>
    </location>
</feature>
<sequence>MKTPSELKSGVKDVSPFLLSDIDKRLSECFATYMKLNKARDSLLKQNEGEHGYISEDNMPLLVDAIERELGTVVASYMRLKKLQRAFVLIELAALCVFTGGSLSIFVALLRPKLLMSSTLEKTVETLFLCGTAAFFVIFLLRRLALPKVRANIGARITFCEEMLVPSKKRLSNIVCTIKDDCKPSQPAKPARIATYLRFFTLLGGLILEVLLVVDLFHDFGLKKAHKDFVLTVDDILELMFTFIGLLCTSLYLYSYYSQQRNKSAGKADCTPTENKPFLQRTPNTLWVFFGIGILSLGNRVLRGLEGTGVVAISIQEGVLRVGLLFAVLLCLLDIYLTCRTQEDLITSDLADVSVSARVVPVMMDIVP</sequence>
<evidence type="ECO:0000313" key="2">
    <source>
        <dbReference type="EMBL" id="QHD65001.1"/>
    </source>
</evidence>
<feature type="transmembrane region" description="Helical" evidence="1">
    <location>
        <begin position="86"/>
        <end position="111"/>
    </location>
</feature>
<feature type="transmembrane region" description="Helical" evidence="1">
    <location>
        <begin position="123"/>
        <end position="141"/>
    </location>
</feature>
<keyword evidence="3" id="KW-1185">Reference proteome</keyword>